<dbReference type="GO" id="GO:0016020">
    <property type="term" value="C:membrane"/>
    <property type="evidence" value="ECO:0007669"/>
    <property type="project" value="InterPro"/>
</dbReference>
<dbReference type="CDD" id="cd06225">
    <property type="entry name" value="HAMP"/>
    <property type="match status" value="1"/>
</dbReference>
<dbReference type="PROSITE" id="PS50111">
    <property type="entry name" value="CHEMOTAXIS_TRANSDUC_2"/>
    <property type="match status" value="1"/>
</dbReference>
<gene>
    <name evidence="3" type="ORF">CCAX7_12230</name>
</gene>
<dbReference type="PROSITE" id="PS50885">
    <property type="entry name" value="HAMP"/>
    <property type="match status" value="1"/>
</dbReference>
<comment type="similarity">
    <text evidence="2">Belongs to the methyl-accepting chemotaxis (MCP) protein family.</text>
</comment>
<dbReference type="GO" id="GO:0007165">
    <property type="term" value="P:signal transduction"/>
    <property type="evidence" value="ECO:0007669"/>
    <property type="project" value="UniProtKB-KW"/>
</dbReference>
<proteinExistence type="inferred from homology"/>
<dbReference type="SMART" id="SM00304">
    <property type="entry name" value="HAMP"/>
    <property type="match status" value="1"/>
</dbReference>
<evidence type="ECO:0000313" key="3">
    <source>
        <dbReference type="EMBL" id="BDI29172.1"/>
    </source>
</evidence>
<dbReference type="InterPro" id="IPR004089">
    <property type="entry name" value="MCPsignal_dom"/>
</dbReference>
<dbReference type="AlphaFoldDB" id="A0A402D4K5"/>
<name>A0A402D4K5_9BACT</name>
<dbReference type="SUPFAM" id="SSF58104">
    <property type="entry name" value="Methyl-accepting chemotaxis protein (MCP) signaling domain"/>
    <property type="match status" value="1"/>
</dbReference>
<evidence type="ECO:0000256" key="1">
    <source>
        <dbReference type="ARBA" id="ARBA00023224"/>
    </source>
</evidence>
<dbReference type="Pfam" id="PF00015">
    <property type="entry name" value="MCPsignal"/>
    <property type="match status" value="1"/>
</dbReference>
<dbReference type="Gene3D" id="1.10.287.950">
    <property type="entry name" value="Methyl-accepting chemotaxis protein"/>
    <property type="match status" value="1"/>
</dbReference>
<dbReference type="Pfam" id="PF00672">
    <property type="entry name" value="HAMP"/>
    <property type="match status" value="1"/>
</dbReference>
<dbReference type="FunCoup" id="A0A402D4K5">
    <property type="interactions" value="63"/>
</dbReference>
<keyword evidence="1" id="KW-0807">Transducer</keyword>
<dbReference type="KEGG" id="ccot:CCAX7_12230"/>
<evidence type="ECO:0000256" key="2">
    <source>
        <dbReference type="ARBA" id="ARBA00029447"/>
    </source>
</evidence>
<keyword evidence="4" id="KW-1185">Reference proteome</keyword>
<reference evidence="3 4" key="1">
    <citation type="journal article" date="2019" name="Int. J. Syst. Evol. Microbiol.">
        <title>Capsulimonas corticalis gen. nov., sp. nov., an aerobic capsulated bacterium, of a novel bacterial order, Capsulimonadales ord. nov., of the class Armatimonadia of the phylum Armatimonadetes.</title>
        <authorList>
            <person name="Li J."/>
            <person name="Kudo C."/>
            <person name="Tonouchi A."/>
        </authorList>
    </citation>
    <scope>NUCLEOTIDE SEQUENCE [LARGE SCALE GENOMIC DNA]</scope>
    <source>
        <strain evidence="3 4">AX-7</strain>
    </source>
</reference>
<dbReference type="SMART" id="SM00283">
    <property type="entry name" value="MA"/>
    <property type="match status" value="1"/>
</dbReference>
<evidence type="ECO:0000313" key="4">
    <source>
        <dbReference type="Proteomes" id="UP000287394"/>
    </source>
</evidence>
<dbReference type="InterPro" id="IPR003660">
    <property type="entry name" value="HAMP_dom"/>
</dbReference>
<dbReference type="Proteomes" id="UP000287394">
    <property type="component" value="Chromosome"/>
</dbReference>
<accession>A0A402D4K5</accession>
<dbReference type="EMBL" id="AP025739">
    <property type="protein sequence ID" value="BDI29172.1"/>
    <property type="molecule type" value="Genomic_DNA"/>
</dbReference>
<protein>
    <submittedName>
        <fullName evidence="3">Uncharacterized protein</fullName>
    </submittedName>
</protein>
<dbReference type="Pfam" id="PF12729">
    <property type="entry name" value="4HB_MCP_1"/>
    <property type="match status" value="1"/>
</dbReference>
<dbReference type="CDD" id="cd11386">
    <property type="entry name" value="MCP_signal"/>
    <property type="match status" value="1"/>
</dbReference>
<sequence>MNWFINLKTASKLLLGFGLCLFFTLLLSAVSITRLAQLNKITKGIVESNISKSELIGGMGDNFRQVRLFEYQHISVTGADQDAPIEADMQSELEETSHHLTSYQQLVQADKDHGDFDTVQSEWAQYMTMHDKVVVLSRANKDAEAMQMMNGPMLTIFNSLREHLDSLASSDHDQSDRDKQASGLAYENGVKSIVLLGILALALSIAVGVLITRYITRTVAQVSDGMKQLHQNGLVNLGAAVQAMENGDLTVHIEKGTKPLELRSRDEFGHMAVTFNEMLTQVQSTIDSFHQSQFSLSTLVRRLQQSSAQVARTSQTLDREAQQVSGASGEISVSIQEVAHASETSAAGASEVAQGSMAQASSLANGADLVKQLSVQVHDVARNSQTTSQAAGQAIDAATSGAAAVSQTVAGMNTIRNTVSQSAAVIEALGASSQEIGGIVATIDDIASQTNLLALNAAIEAARAGEAGRGFAVVADEVRKLAERSSSATRDISKLIDGVQKRTAEAVVVMQEGAREVERGTSLAEEAGESLRQIQEVVHEVTSGVRRIYDATDRMTATSDSVSRAIDDVAAVVEESSAAAREMSGSAREVSSQASVVADAVQQQTQSIERLVSSSSELSAIAKDLEDAVERFVIDDASAAPTRLTMSRAA</sequence>
<dbReference type="InterPro" id="IPR024478">
    <property type="entry name" value="HlyB_4HB_MCP"/>
</dbReference>
<dbReference type="Gene3D" id="6.10.340.10">
    <property type="match status" value="1"/>
</dbReference>
<dbReference type="PANTHER" id="PTHR32089:SF112">
    <property type="entry name" value="LYSOZYME-LIKE PROTEIN-RELATED"/>
    <property type="match status" value="1"/>
</dbReference>
<dbReference type="PANTHER" id="PTHR32089">
    <property type="entry name" value="METHYL-ACCEPTING CHEMOTAXIS PROTEIN MCPB"/>
    <property type="match status" value="1"/>
</dbReference>
<dbReference type="RefSeq" id="WP_119324378.1">
    <property type="nucleotide sequence ID" value="NZ_AP025739.1"/>
</dbReference>
<organism evidence="3 4">
    <name type="scientific">Capsulimonas corticalis</name>
    <dbReference type="NCBI Taxonomy" id="2219043"/>
    <lineage>
        <taxon>Bacteria</taxon>
        <taxon>Bacillati</taxon>
        <taxon>Armatimonadota</taxon>
        <taxon>Armatimonadia</taxon>
        <taxon>Capsulimonadales</taxon>
        <taxon>Capsulimonadaceae</taxon>
        <taxon>Capsulimonas</taxon>
    </lineage>
</organism>
<dbReference type="OrthoDB" id="5396233at2"/>